<dbReference type="InterPro" id="IPR003859">
    <property type="entry name" value="Galactosyl_T"/>
</dbReference>
<dbReference type="Gene3D" id="2.60.120.200">
    <property type="match status" value="1"/>
</dbReference>
<keyword evidence="9" id="KW-0472">Membrane</keyword>
<dbReference type="Gene3D" id="3.90.550.10">
    <property type="entry name" value="Spore Coat Polysaccharide Biosynthesis Protein SpsA, Chain A"/>
    <property type="match status" value="1"/>
</dbReference>
<keyword evidence="10" id="KW-0325">Glycoprotein</keyword>
<sequence>MKKFLSRPAQLEWYVGNLNKESYGEDRLRSSSSDVDIYLDYDIFVVEQSDEYPFNRGMLINSCVKVLPPEYDYFVFQDIDLLPMIDSIRYAYEEHPLHMATHFEGNVKLPYFEYIGGCLKITRENFEKINGFSNEYWGWGIEDLDLLSRMRNNNLLESQTYYDNSNLFENNRYNYVDVSPSKFKMKREFMAFKFDGKSYIRILNNKRITDITHGSFSMSAWFKPEFDSKIDKCNKKNPISILSRAGFHTGIQIIEIQEKYVLVRCMGFTEDNNEVYNDNFSQEFKVPMNKWSQVCFIVDDKKKEIQVYLNGVLMDGKNQKITYKNDLRFYDTSYFIGSSYENTGNFIGWISEPCWFDYSLTKQEVKLLYDKNPSEHSWTHFYDEPCLYFPFNQVYNNFVFDSSFNRSHGVIHNFDTNVELVKEFEINLGVEIEVPNRLNGK</sequence>
<proteinExistence type="inferred from homology"/>
<dbReference type="SUPFAM" id="SSF53448">
    <property type="entry name" value="Nucleotide-diphospho-sugar transferases"/>
    <property type="match status" value="1"/>
</dbReference>
<comment type="similarity">
    <text evidence="3">Belongs to the glycosyltransferase 7 family.</text>
</comment>
<keyword evidence="5" id="KW-0808">Transferase</keyword>
<evidence type="ECO:0000256" key="8">
    <source>
        <dbReference type="ARBA" id="ARBA00022989"/>
    </source>
</evidence>
<dbReference type="EMBL" id="UINC01022943">
    <property type="protein sequence ID" value="SVA93617.1"/>
    <property type="molecule type" value="Genomic_DNA"/>
</dbReference>
<comment type="pathway">
    <text evidence="2">Protein modification; protein glycosylation.</text>
</comment>
<dbReference type="InterPro" id="IPR013320">
    <property type="entry name" value="ConA-like_dom_sf"/>
</dbReference>
<dbReference type="InterPro" id="IPR027791">
    <property type="entry name" value="Galactosyl_T_C"/>
</dbReference>
<feature type="domain" description="Galactosyltransferase C-terminal" evidence="11">
    <location>
        <begin position="106"/>
        <end position="155"/>
    </location>
</feature>
<dbReference type="InterPro" id="IPR029044">
    <property type="entry name" value="Nucleotide-diphossugar_trans"/>
</dbReference>
<dbReference type="PANTHER" id="PTHR19300">
    <property type="entry name" value="BETA-1,4-GALACTOSYLTRANSFERASE"/>
    <property type="match status" value="1"/>
</dbReference>
<dbReference type="GO" id="GO:0005975">
    <property type="term" value="P:carbohydrate metabolic process"/>
    <property type="evidence" value="ECO:0007669"/>
    <property type="project" value="InterPro"/>
</dbReference>
<evidence type="ECO:0000259" key="12">
    <source>
        <dbReference type="Pfam" id="PF13733"/>
    </source>
</evidence>
<evidence type="ECO:0000256" key="2">
    <source>
        <dbReference type="ARBA" id="ARBA00004922"/>
    </source>
</evidence>
<evidence type="ECO:0000256" key="10">
    <source>
        <dbReference type="ARBA" id="ARBA00023180"/>
    </source>
</evidence>
<keyword evidence="4" id="KW-0328">Glycosyltransferase</keyword>
<evidence type="ECO:0000256" key="7">
    <source>
        <dbReference type="ARBA" id="ARBA00022968"/>
    </source>
</evidence>
<comment type="subcellular location">
    <subcellularLocation>
        <location evidence="1">Membrane</location>
        <topology evidence="1">Single-pass type II membrane protein</topology>
    </subcellularLocation>
</comment>
<dbReference type="PANTHER" id="PTHR19300:SF57">
    <property type="entry name" value="BETA-1,4-N-ACETYLGALACTOSAMINYLTRANSFERASE"/>
    <property type="match status" value="1"/>
</dbReference>
<keyword evidence="6" id="KW-0812">Transmembrane</keyword>
<dbReference type="SUPFAM" id="SSF49899">
    <property type="entry name" value="Concanavalin A-like lectins/glucanases"/>
    <property type="match status" value="1"/>
</dbReference>
<feature type="domain" description="Galactosyltransferase N-terminal" evidence="12">
    <location>
        <begin position="39"/>
        <end position="90"/>
    </location>
</feature>
<name>A0A381ZXQ3_9ZZZZ</name>
<dbReference type="Pfam" id="PF02709">
    <property type="entry name" value="Glyco_transf_7C"/>
    <property type="match status" value="1"/>
</dbReference>
<evidence type="ECO:0000256" key="9">
    <source>
        <dbReference type="ARBA" id="ARBA00023136"/>
    </source>
</evidence>
<feature type="non-terminal residue" evidence="13">
    <location>
        <position position="441"/>
    </location>
</feature>
<keyword evidence="8" id="KW-1133">Transmembrane helix</keyword>
<evidence type="ECO:0000259" key="11">
    <source>
        <dbReference type="Pfam" id="PF02709"/>
    </source>
</evidence>
<gene>
    <name evidence="13" type="ORF">METZ01_LOCUS146471</name>
</gene>
<dbReference type="UniPathway" id="UPA00378"/>
<dbReference type="InterPro" id="IPR027995">
    <property type="entry name" value="Galactosyl_T_N"/>
</dbReference>
<evidence type="ECO:0000256" key="5">
    <source>
        <dbReference type="ARBA" id="ARBA00022679"/>
    </source>
</evidence>
<accession>A0A381ZXQ3</accession>
<dbReference type="GO" id="GO:0008378">
    <property type="term" value="F:galactosyltransferase activity"/>
    <property type="evidence" value="ECO:0007669"/>
    <property type="project" value="TreeGrafter"/>
</dbReference>
<dbReference type="GO" id="GO:0016020">
    <property type="term" value="C:membrane"/>
    <property type="evidence" value="ECO:0007669"/>
    <property type="project" value="UniProtKB-SubCell"/>
</dbReference>
<evidence type="ECO:0000313" key="13">
    <source>
        <dbReference type="EMBL" id="SVA93617.1"/>
    </source>
</evidence>
<dbReference type="PRINTS" id="PR02050">
    <property type="entry name" value="B14GALTRFASE"/>
</dbReference>
<evidence type="ECO:0000256" key="6">
    <source>
        <dbReference type="ARBA" id="ARBA00022692"/>
    </source>
</evidence>
<keyword evidence="7" id="KW-0735">Signal-anchor</keyword>
<evidence type="ECO:0000256" key="1">
    <source>
        <dbReference type="ARBA" id="ARBA00004606"/>
    </source>
</evidence>
<evidence type="ECO:0000256" key="3">
    <source>
        <dbReference type="ARBA" id="ARBA00005735"/>
    </source>
</evidence>
<protein>
    <recommendedName>
        <fullName evidence="14">Galactosyltransferase C-terminal domain-containing protein</fullName>
    </recommendedName>
</protein>
<reference evidence="13" key="1">
    <citation type="submission" date="2018-05" db="EMBL/GenBank/DDBJ databases">
        <authorList>
            <person name="Lanie J.A."/>
            <person name="Ng W.-L."/>
            <person name="Kazmierczak K.M."/>
            <person name="Andrzejewski T.M."/>
            <person name="Davidsen T.M."/>
            <person name="Wayne K.J."/>
            <person name="Tettelin H."/>
            <person name="Glass J.I."/>
            <person name="Rusch D."/>
            <person name="Podicherti R."/>
            <person name="Tsui H.-C.T."/>
            <person name="Winkler M.E."/>
        </authorList>
    </citation>
    <scope>NUCLEOTIDE SEQUENCE</scope>
</reference>
<organism evidence="13">
    <name type="scientific">marine metagenome</name>
    <dbReference type="NCBI Taxonomy" id="408172"/>
    <lineage>
        <taxon>unclassified sequences</taxon>
        <taxon>metagenomes</taxon>
        <taxon>ecological metagenomes</taxon>
    </lineage>
</organism>
<dbReference type="AlphaFoldDB" id="A0A381ZXQ3"/>
<evidence type="ECO:0000256" key="4">
    <source>
        <dbReference type="ARBA" id="ARBA00022676"/>
    </source>
</evidence>
<evidence type="ECO:0008006" key="14">
    <source>
        <dbReference type="Google" id="ProtNLM"/>
    </source>
</evidence>
<dbReference type="Pfam" id="PF13385">
    <property type="entry name" value="Laminin_G_3"/>
    <property type="match status" value="1"/>
</dbReference>
<dbReference type="GO" id="GO:0005794">
    <property type="term" value="C:Golgi apparatus"/>
    <property type="evidence" value="ECO:0007669"/>
    <property type="project" value="TreeGrafter"/>
</dbReference>
<dbReference type="Pfam" id="PF13733">
    <property type="entry name" value="Glyco_transf_7N"/>
    <property type="match status" value="1"/>
</dbReference>